<dbReference type="OrthoDB" id="6730379at2759"/>
<name>A0A2K0TRM6_TRIHA</name>
<reference evidence="1 2" key="1">
    <citation type="submission" date="2017-02" db="EMBL/GenBank/DDBJ databases">
        <title>Genomes of Trichoderma spp. with biocontrol activity.</title>
        <authorList>
            <person name="Gardiner D."/>
            <person name="Kazan K."/>
            <person name="Vos C."/>
            <person name="Harvey P."/>
        </authorList>
    </citation>
    <scope>NUCLEOTIDE SEQUENCE [LARGE SCALE GENOMIC DNA]</scope>
    <source>
        <strain evidence="1 2">Tr1</strain>
    </source>
</reference>
<evidence type="ECO:0000313" key="2">
    <source>
        <dbReference type="Proteomes" id="UP000236290"/>
    </source>
</evidence>
<accession>A0A2K0TRM6</accession>
<gene>
    <name evidence="1" type="ORF">THARTR1_10379</name>
</gene>
<proteinExistence type="predicted"/>
<evidence type="ECO:0000313" key="1">
    <source>
        <dbReference type="EMBL" id="PNP48184.1"/>
    </source>
</evidence>
<comment type="caution">
    <text evidence="1">The sequence shown here is derived from an EMBL/GenBank/DDBJ whole genome shotgun (WGS) entry which is preliminary data.</text>
</comment>
<organism evidence="1 2">
    <name type="scientific">Trichoderma harzianum</name>
    <name type="common">Hypocrea lixii</name>
    <dbReference type="NCBI Taxonomy" id="5544"/>
    <lineage>
        <taxon>Eukaryota</taxon>
        <taxon>Fungi</taxon>
        <taxon>Dikarya</taxon>
        <taxon>Ascomycota</taxon>
        <taxon>Pezizomycotina</taxon>
        <taxon>Sordariomycetes</taxon>
        <taxon>Hypocreomycetidae</taxon>
        <taxon>Hypocreales</taxon>
        <taxon>Hypocreaceae</taxon>
        <taxon>Trichoderma</taxon>
    </lineage>
</organism>
<sequence>MEHYSKSLVGIRDQLGIHLLAEDAAEIASQTWLQLLAREDDLDAVAVTLYFLAWTDLLLSRQASLRRMLSLEATLLDLGGHGQSHTLYVRMAVWFCFLDARAALFCQGNDRIIQSMGDDSGLMAAVEASYDFLQHEYSLLYPEEERRRDEAHKPLYVAMCRLVALLGKLSRNGGDKTDECHVMASLRDIQRNIESINEATAAENKVFSTYLTTSALFHAVKIYASRVYQPTESMYTKTAHAEKIITITGQFYRRLKQPRTEAPPTKIWPVPLIMAAIEAKDWIYRDWALQQMKSYYSAGKHFVNACAFVEKVHAAEEATGRRSNLHQIAEDMGDDFVI</sequence>
<dbReference type="Proteomes" id="UP000236290">
    <property type="component" value="Unassembled WGS sequence"/>
</dbReference>
<dbReference type="EMBL" id="MTYI01000243">
    <property type="protein sequence ID" value="PNP48184.1"/>
    <property type="molecule type" value="Genomic_DNA"/>
</dbReference>
<protein>
    <submittedName>
        <fullName evidence="1">Uncharacterized protein</fullName>
    </submittedName>
</protein>
<dbReference type="AlphaFoldDB" id="A0A2K0TRM6"/>